<evidence type="ECO:0000256" key="4">
    <source>
        <dbReference type="ARBA" id="ARBA00022692"/>
    </source>
</evidence>
<feature type="transmembrane region" description="Helical" evidence="7">
    <location>
        <begin position="371"/>
        <end position="391"/>
    </location>
</feature>
<dbReference type="AlphaFoldDB" id="A0AAN1BN82"/>
<dbReference type="GO" id="GO:0022857">
    <property type="term" value="F:transmembrane transporter activity"/>
    <property type="evidence" value="ECO:0007669"/>
    <property type="project" value="InterPro"/>
</dbReference>
<evidence type="ECO:0000256" key="5">
    <source>
        <dbReference type="ARBA" id="ARBA00022989"/>
    </source>
</evidence>
<dbReference type="PANTHER" id="PTHR23517">
    <property type="entry name" value="RESISTANCE PROTEIN MDTM, PUTATIVE-RELATED-RELATED"/>
    <property type="match status" value="1"/>
</dbReference>
<feature type="transmembrane region" description="Helical" evidence="7">
    <location>
        <begin position="139"/>
        <end position="160"/>
    </location>
</feature>
<dbReference type="InterPro" id="IPR020846">
    <property type="entry name" value="MFS_dom"/>
</dbReference>
<keyword evidence="9" id="KW-0614">Plasmid</keyword>
<evidence type="ECO:0000256" key="3">
    <source>
        <dbReference type="ARBA" id="ARBA00022475"/>
    </source>
</evidence>
<dbReference type="SUPFAM" id="SSF103473">
    <property type="entry name" value="MFS general substrate transporter"/>
    <property type="match status" value="1"/>
</dbReference>
<feature type="transmembrane region" description="Helical" evidence="7">
    <location>
        <begin position="207"/>
        <end position="225"/>
    </location>
</feature>
<keyword evidence="4 7" id="KW-0812">Transmembrane</keyword>
<feature type="transmembrane region" description="Helical" evidence="7">
    <location>
        <begin position="335"/>
        <end position="359"/>
    </location>
</feature>
<feature type="transmembrane region" description="Helical" evidence="7">
    <location>
        <begin position="299"/>
        <end position="323"/>
    </location>
</feature>
<feature type="transmembrane region" description="Helical" evidence="7">
    <location>
        <begin position="41"/>
        <end position="64"/>
    </location>
</feature>
<dbReference type="InterPro" id="IPR011701">
    <property type="entry name" value="MFS"/>
</dbReference>
<organism evidence="9 10">
    <name type="scientific">Rhizobium etli</name>
    <dbReference type="NCBI Taxonomy" id="29449"/>
    <lineage>
        <taxon>Bacteria</taxon>
        <taxon>Pseudomonadati</taxon>
        <taxon>Pseudomonadota</taxon>
        <taxon>Alphaproteobacteria</taxon>
        <taxon>Hyphomicrobiales</taxon>
        <taxon>Rhizobiaceae</taxon>
        <taxon>Rhizobium/Agrobacterium group</taxon>
        <taxon>Rhizobium</taxon>
    </lineage>
</organism>
<comment type="subcellular location">
    <subcellularLocation>
        <location evidence="1">Cell membrane</location>
        <topology evidence="1">Multi-pass membrane protein</topology>
    </subcellularLocation>
</comment>
<gene>
    <name evidence="9" type="ORF">NXC12_PE00747</name>
</gene>
<dbReference type="InterPro" id="IPR036259">
    <property type="entry name" value="MFS_trans_sf"/>
</dbReference>
<dbReference type="Gene3D" id="1.20.1250.20">
    <property type="entry name" value="MFS general substrate transporter like domains"/>
    <property type="match status" value="1"/>
</dbReference>
<evidence type="ECO:0000256" key="1">
    <source>
        <dbReference type="ARBA" id="ARBA00004651"/>
    </source>
</evidence>
<evidence type="ECO:0000256" key="2">
    <source>
        <dbReference type="ARBA" id="ARBA00022448"/>
    </source>
</evidence>
<sequence>MATELSQKARFWVAAGIVAHTLWTSAAPAMAYPLYAAQWHLTPTITTAVFAIYPIVVVATLIVFGDLSDHVGRRMTMLFGLTASIVGVFLFAIAGDVWMLFVGRVFMGLGVGLTAGPSTAALVEYVGDDGAERASSMTISGQAIGFAAALLVGGLLIQYAPFPTHLNFVVLLFLLLVLTGLTYFLPRDVDAIEGRWTPRLPRVERSLRGPFIVSSITVMTAYTHGVTVGSLGSQFARELVQSSNVFVNSVALSLFGISLGVTGLFSRKAEPAKAAMLGTVISLGAMILLAGAATFHSLLLFVAMAAASGTGYALMVYGGLAIVTRATPKAVRGGVLSGVFLFAYLFTGILAVILGKIATLSDLAHAAFSEVVVMSALCLVTIVLLIAYARLRSLPPSCDRRAA</sequence>
<feature type="transmembrane region" description="Helical" evidence="7">
    <location>
        <begin position="245"/>
        <end position="265"/>
    </location>
</feature>
<keyword evidence="6 7" id="KW-0472">Membrane</keyword>
<accession>A0AAN1BN82</accession>
<proteinExistence type="predicted"/>
<keyword evidence="5 7" id="KW-1133">Transmembrane helix</keyword>
<feature type="transmembrane region" description="Helical" evidence="7">
    <location>
        <begin position="105"/>
        <end position="127"/>
    </location>
</feature>
<evidence type="ECO:0000313" key="10">
    <source>
        <dbReference type="Proteomes" id="UP000194159"/>
    </source>
</evidence>
<evidence type="ECO:0000313" key="9">
    <source>
        <dbReference type="EMBL" id="ARQ14340.1"/>
    </source>
</evidence>
<evidence type="ECO:0000256" key="6">
    <source>
        <dbReference type="ARBA" id="ARBA00023136"/>
    </source>
</evidence>
<keyword evidence="2" id="KW-0813">Transport</keyword>
<feature type="transmembrane region" description="Helical" evidence="7">
    <location>
        <begin position="76"/>
        <end position="99"/>
    </location>
</feature>
<dbReference type="InterPro" id="IPR050171">
    <property type="entry name" value="MFS_Transporters"/>
</dbReference>
<feature type="domain" description="Major facilitator superfamily (MFS) profile" evidence="8">
    <location>
        <begin position="9"/>
        <end position="393"/>
    </location>
</feature>
<feature type="transmembrane region" description="Helical" evidence="7">
    <location>
        <begin position="166"/>
        <end position="186"/>
    </location>
</feature>
<dbReference type="Proteomes" id="UP000194159">
    <property type="component" value="Plasmid pRetNXC12e"/>
</dbReference>
<dbReference type="PROSITE" id="PS50850">
    <property type="entry name" value="MFS"/>
    <property type="match status" value="1"/>
</dbReference>
<dbReference type="RefSeq" id="WP_020919301.1">
    <property type="nucleotide sequence ID" value="NZ_CP020911.1"/>
</dbReference>
<geneLocation type="plasmid" evidence="10">
    <name>pretnxc12e</name>
</geneLocation>
<reference evidence="9 10" key="1">
    <citation type="submission" date="2017-04" db="EMBL/GenBank/DDBJ databases">
        <title>Complete genome sequences of Rhizobium genomic linages associated to common bean (phaseolus vulgaris).</title>
        <authorList>
            <person name="Santamaria R.I."/>
            <person name="Bustos P."/>
            <person name="Perez-Carrascal O."/>
            <person name="Martinez-Flores I."/>
            <person name="Juarez S."/>
            <person name="Lozano L."/>
            <person name="Miranda F."/>
            <person name="Vinuesa P."/>
            <person name="Martinez-Romero E."/>
            <person name="Cevallos M.A."/>
            <person name="Romero D."/>
            <person name="Davila G."/>
            <person name="Gonzalez V."/>
        </authorList>
    </citation>
    <scope>NUCLEOTIDE SEQUENCE [LARGE SCALE GENOMIC DNA]</scope>
    <source>
        <strain evidence="9 10">NXC12</strain>
        <plasmid evidence="10">pretnxc12e</plasmid>
    </source>
</reference>
<dbReference type="GO" id="GO:0005886">
    <property type="term" value="C:plasma membrane"/>
    <property type="evidence" value="ECO:0007669"/>
    <property type="project" value="UniProtKB-SubCell"/>
</dbReference>
<dbReference type="Pfam" id="PF07690">
    <property type="entry name" value="MFS_1"/>
    <property type="match status" value="1"/>
</dbReference>
<dbReference type="EMBL" id="CP020911">
    <property type="protein sequence ID" value="ARQ14340.1"/>
    <property type="molecule type" value="Genomic_DNA"/>
</dbReference>
<protein>
    <submittedName>
        <fullName evidence="9">Major facilitator superfamily protein</fullName>
    </submittedName>
</protein>
<name>A0AAN1BN82_RHIET</name>
<keyword evidence="3" id="KW-1003">Cell membrane</keyword>
<feature type="transmembrane region" description="Helical" evidence="7">
    <location>
        <begin position="274"/>
        <end position="293"/>
    </location>
</feature>
<evidence type="ECO:0000256" key="7">
    <source>
        <dbReference type="SAM" id="Phobius"/>
    </source>
</evidence>
<evidence type="ECO:0000259" key="8">
    <source>
        <dbReference type="PROSITE" id="PS50850"/>
    </source>
</evidence>